<keyword evidence="2" id="KW-0449">Lipoprotein</keyword>
<dbReference type="HOGENOM" id="CLU_486541_0_0_12"/>
<dbReference type="EMBL" id="CP001841">
    <property type="protein sequence ID" value="AEF80146.1"/>
    <property type="molecule type" value="Genomic_DNA"/>
</dbReference>
<dbReference type="eggNOG" id="ENOG503342D">
    <property type="taxonomic scope" value="Bacteria"/>
</dbReference>
<keyword evidence="3" id="KW-1185">Reference proteome</keyword>
<gene>
    <name evidence="2" type="ordered locus">TREAZ_1004</name>
</gene>
<evidence type="ECO:0000313" key="2">
    <source>
        <dbReference type="EMBL" id="AEF80146.1"/>
    </source>
</evidence>
<reference evidence="3" key="1">
    <citation type="submission" date="2009-12" db="EMBL/GenBank/DDBJ databases">
        <title>Complete sequence of Treponema azotonutricium strain ZAS-9.</title>
        <authorList>
            <person name="Tetu S.G."/>
            <person name="Matson E."/>
            <person name="Ren Q."/>
            <person name="Seshadri R."/>
            <person name="Elbourne L."/>
            <person name="Hassan K.A."/>
            <person name="Durkin A."/>
            <person name="Radune D."/>
            <person name="Mohamoud Y."/>
            <person name="Shay R."/>
            <person name="Jin S."/>
            <person name="Zhang X."/>
            <person name="Lucey K."/>
            <person name="Ballor N.R."/>
            <person name="Ottesen E."/>
            <person name="Rosenthal R."/>
            <person name="Allen A."/>
            <person name="Leadbetter J.R."/>
            <person name="Paulsen I.T."/>
        </authorList>
    </citation>
    <scope>NUCLEOTIDE SEQUENCE [LARGE SCALE GENOMIC DNA]</scope>
    <source>
        <strain evidence="3">ATCC BAA-888 / DSM 13862 / ZAS-9</strain>
    </source>
</reference>
<dbReference type="PROSITE" id="PS51257">
    <property type="entry name" value="PROKAR_LIPOPROTEIN"/>
    <property type="match status" value="1"/>
</dbReference>
<proteinExistence type="predicted"/>
<dbReference type="AlphaFoldDB" id="F5Y877"/>
<dbReference type="InParanoid" id="F5Y877"/>
<evidence type="ECO:0000256" key="1">
    <source>
        <dbReference type="SAM" id="SignalP"/>
    </source>
</evidence>
<keyword evidence="1" id="KW-0732">Signal</keyword>
<dbReference type="RefSeq" id="WP_015710980.1">
    <property type="nucleotide sequence ID" value="NC_015577.1"/>
</dbReference>
<sequence>MKPFLALAGAFVLLASCSYKEAAVFPFASDGDVAIYGLSKNAAQGFLALSGDGKLEYVFDGPLKIPDDASIEIDYSFSPSQSDDATPGQIVLSLGENSWELPWSFSFLGFAESPDELRYVIPVPPLSLDRLSIAFIPAEKSENKNAPRLRIHAMALARRWFGYSREDALAPVAASPFVYMKNASLYIDPPQAFRIKGKAELLIDGPGEFPGGLKIEGGNEGPGYFRMEASNPAVKFTVPDVFIGSGSFPLMIDSITAGSDIKSVKLLPAPQRPFPEPIPADPGLILAWPKEAFRDPRLEVFRWEGFPQVLIFDMADYDVQDRFLKRLAFFVEKAGFRGRLAKDEEIANLHGWNAHDYRASALAGFFEAARKTDFPLLKEEKELESILLAAGILRKSSNGAIEEGEGAIVSVSQESKGYLRTLFMVHESFHGLYFIDSDFRNYSRQRWEALPQVPKRFILSYFGYQAYDTRDTDLVINEFMAHILQQPVSQAAKYFGESLAGRINESEWRRSVLPAKDEASGTWPELAEAFTQEAQAFSSYVNRRFGLAAGRVRKVSIRFD</sequence>
<dbReference type="KEGG" id="taz:TREAZ_1004"/>
<evidence type="ECO:0000313" key="3">
    <source>
        <dbReference type="Proteomes" id="UP000009222"/>
    </source>
</evidence>
<dbReference type="OrthoDB" id="350107at2"/>
<protein>
    <submittedName>
        <fullName evidence="2">Putative lipoprotein</fullName>
    </submittedName>
</protein>
<feature type="signal peptide" evidence="1">
    <location>
        <begin position="1"/>
        <end position="22"/>
    </location>
</feature>
<name>F5Y877_LEAAZ</name>
<accession>F5Y877</accession>
<dbReference type="Proteomes" id="UP000009222">
    <property type="component" value="Chromosome"/>
</dbReference>
<dbReference type="STRING" id="545695.TREAZ_1004"/>
<organism evidence="2 3">
    <name type="scientific">Leadbettera azotonutricia (strain ATCC BAA-888 / DSM 13862 / ZAS-9)</name>
    <name type="common">Treponema azotonutricium</name>
    <dbReference type="NCBI Taxonomy" id="545695"/>
    <lineage>
        <taxon>Bacteria</taxon>
        <taxon>Pseudomonadati</taxon>
        <taxon>Spirochaetota</taxon>
        <taxon>Spirochaetia</taxon>
        <taxon>Spirochaetales</taxon>
        <taxon>Breznakiellaceae</taxon>
        <taxon>Leadbettera</taxon>
    </lineage>
</organism>
<reference evidence="2 3" key="2">
    <citation type="journal article" date="2011" name="ISME J.">
        <title>RNA-seq reveals cooperative metabolic interactions between two termite-gut spirochete species in co-culture.</title>
        <authorList>
            <person name="Rosenthal A.Z."/>
            <person name="Matson E.G."/>
            <person name="Eldar A."/>
            <person name="Leadbetter J.R."/>
        </authorList>
    </citation>
    <scope>NUCLEOTIDE SEQUENCE [LARGE SCALE GENOMIC DNA]</scope>
    <source>
        <strain evidence="3">ATCC BAA-888 / DSM 13862 / ZAS-9</strain>
    </source>
</reference>
<feature type="chain" id="PRO_5003335701" evidence="1">
    <location>
        <begin position="23"/>
        <end position="560"/>
    </location>
</feature>